<feature type="transmembrane region" description="Helical" evidence="1">
    <location>
        <begin position="36"/>
        <end position="55"/>
    </location>
</feature>
<evidence type="ECO:0000256" key="1">
    <source>
        <dbReference type="SAM" id="Phobius"/>
    </source>
</evidence>
<organism evidence="2 3">
    <name type="scientific">Halomarina rubra</name>
    <dbReference type="NCBI Taxonomy" id="2071873"/>
    <lineage>
        <taxon>Archaea</taxon>
        <taxon>Methanobacteriati</taxon>
        <taxon>Methanobacteriota</taxon>
        <taxon>Stenosarchaea group</taxon>
        <taxon>Halobacteria</taxon>
        <taxon>Halobacteriales</taxon>
        <taxon>Natronomonadaceae</taxon>
        <taxon>Halomarina</taxon>
    </lineage>
</organism>
<protein>
    <submittedName>
        <fullName evidence="2">Uncharacterized protein</fullName>
    </submittedName>
</protein>
<dbReference type="AlphaFoldDB" id="A0ABD6AWR6"/>
<name>A0ABD6AWR6_9EURY</name>
<accession>A0ABD6AWR6</accession>
<dbReference type="EMBL" id="JBHUDC010000005">
    <property type="protein sequence ID" value="MFD1514007.1"/>
    <property type="molecule type" value="Genomic_DNA"/>
</dbReference>
<sequence>MSFQDRIESGGVGAIMLYFCAVGLLISAGYSDTGWVTFTIAAFPVLLLMLFVDVFSSRLNDYWAGGNLKQSTRRLSRFGEPDDLYFSAPPEVQEQIDYVDDLSYGKNVSILSGLLVAVSAPVVGFLHLDWVGFVAAIPVCAVAVAFSRWAIQGLNQQALKKPKIYEAHYENQ</sequence>
<feature type="transmembrane region" description="Helical" evidence="1">
    <location>
        <begin position="12"/>
        <end position="30"/>
    </location>
</feature>
<feature type="transmembrane region" description="Helical" evidence="1">
    <location>
        <begin position="132"/>
        <end position="151"/>
    </location>
</feature>
<keyword evidence="1" id="KW-1133">Transmembrane helix</keyword>
<dbReference type="Proteomes" id="UP001597187">
    <property type="component" value="Unassembled WGS sequence"/>
</dbReference>
<evidence type="ECO:0000313" key="3">
    <source>
        <dbReference type="Proteomes" id="UP001597187"/>
    </source>
</evidence>
<dbReference type="RefSeq" id="WP_250873963.1">
    <property type="nucleotide sequence ID" value="NZ_JALXFV010000005.1"/>
</dbReference>
<proteinExistence type="predicted"/>
<feature type="transmembrane region" description="Helical" evidence="1">
    <location>
        <begin position="108"/>
        <end position="126"/>
    </location>
</feature>
<keyword evidence="1" id="KW-0812">Transmembrane</keyword>
<comment type="caution">
    <text evidence="2">The sequence shown here is derived from an EMBL/GenBank/DDBJ whole genome shotgun (WGS) entry which is preliminary data.</text>
</comment>
<gene>
    <name evidence="2" type="ORF">ACFSBT_12025</name>
</gene>
<evidence type="ECO:0000313" key="2">
    <source>
        <dbReference type="EMBL" id="MFD1514007.1"/>
    </source>
</evidence>
<keyword evidence="3" id="KW-1185">Reference proteome</keyword>
<reference evidence="2 3" key="1">
    <citation type="journal article" date="2019" name="Int. J. Syst. Evol. Microbiol.">
        <title>The Global Catalogue of Microorganisms (GCM) 10K type strain sequencing project: providing services to taxonomists for standard genome sequencing and annotation.</title>
        <authorList>
            <consortium name="The Broad Institute Genomics Platform"/>
            <consortium name="The Broad Institute Genome Sequencing Center for Infectious Disease"/>
            <person name="Wu L."/>
            <person name="Ma J."/>
        </authorList>
    </citation>
    <scope>NUCLEOTIDE SEQUENCE [LARGE SCALE GENOMIC DNA]</scope>
    <source>
        <strain evidence="2 3">CGMCC 1.12563</strain>
    </source>
</reference>
<keyword evidence="1" id="KW-0472">Membrane</keyword>